<dbReference type="Gene3D" id="2.120.10.80">
    <property type="entry name" value="Kelch-type beta propeller"/>
    <property type="match status" value="2"/>
</dbReference>
<dbReference type="PIRSF" id="PIRSF037037">
    <property type="entry name" value="Kelch-like_protein_gigaxonin"/>
    <property type="match status" value="1"/>
</dbReference>
<keyword evidence="1" id="KW-0880">Kelch repeat</keyword>
<evidence type="ECO:0000313" key="4">
    <source>
        <dbReference type="Ensembl" id="ENSCINP00000036284.1"/>
    </source>
</evidence>
<dbReference type="SUPFAM" id="SSF117281">
    <property type="entry name" value="Kelch motif"/>
    <property type="match status" value="1"/>
</dbReference>
<dbReference type="OMA" id="FCEEFIN"/>
<reference evidence="4" key="4">
    <citation type="submission" date="2025-09" db="UniProtKB">
        <authorList>
            <consortium name="Ensembl"/>
        </authorList>
    </citation>
    <scope>IDENTIFICATION</scope>
</reference>
<reference evidence="4" key="3">
    <citation type="submission" date="2025-08" db="UniProtKB">
        <authorList>
            <consortium name="Ensembl"/>
        </authorList>
    </citation>
    <scope>IDENTIFICATION</scope>
</reference>
<evidence type="ECO:0000259" key="3">
    <source>
        <dbReference type="PROSITE" id="PS50097"/>
    </source>
</evidence>
<dbReference type="STRING" id="7719.ENSCINP00000036284"/>
<dbReference type="InParanoid" id="H2Y2Z9"/>
<dbReference type="AlphaFoldDB" id="H2Y2Z9"/>
<dbReference type="Pfam" id="PF24681">
    <property type="entry name" value="Kelch_KLHDC2_KLHL20_DRC7"/>
    <property type="match status" value="1"/>
</dbReference>
<dbReference type="SMART" id="SM00225">
    <property type="entry name" value="BTB"/>
    <property type="match status" value="1"/>
</dbReference>
<dbReference type="Gene3D" id="1.25.40.420">
    <property type="match status" value="1"/>
</dbReference>
<dbReference type="GO" id="GO:1990756">
    <property type="term" value="F:ubiquitin-like ligase-substrate adaptor activity"/>
    <property type="evidence" value="ECO:0000318"/>
    <property type="project" value="GO_Central"/>
</dbReference>
<dbReference type="PANTHER" id="PTHR45632:SF3">
    <property type="entry name" value="KELCH-LIKE PROTEIN 32"/>
    <property type="match status" value="1"/>
</dbReference>
<dbReference type="InterPro" id="IPR006652">
    <property type="entry name" value="Kelch_1"/>
</dbReference>
<reference evidence="5" key="1">
    <citation type="journal article" date="2002" name="Science">
        <title>The draft genome of Ciona intestinalis: insights into chordate and vertebrate origins.</title>
        <authorList>
            <person name="Dehal P."/>
            <person name="Satou Y."/>
            <person name="Campbell R.K."/>
            <person name="Chapman J."/>
            <person name="Degnan B."/>
            <person name="De Tomaso A."/>
            <person name="Davidson B."/>
            <person name="Di Gregorio A."/>
            <person name="Gelpke M."/>
            <person name="Goodstein D.M."/>
            <person name="Harafuji N."/>
            <person name="Hastings K.E."/>
            <person name="Ho I."/>
            <person name="Hotta K."/>
            <person name="Huang W."/>
            <person name="Kawashima T."/>
            <person name="Lemaire P."/>
            <person name="Martinez D."/>
            <person name="Meinertzhagen I.A."/>
            <person name="Necula S."/>
            <person name="Nonaka M."/>
            <person name="Putnam N."/>
            <person name="Rash S."/>
            <person name="Saiga H."/>
            <person name="Satake M."/>
            <person name="Terry A."/>
            <person name="Yamada L."/>
            <person name="Wang H.G."/>
            <person name="Awazu S."/>
            <person name="Azumi K."/>
            <person name="Boore J."/>
            <person name="Branno M."/>
            <person name="Chin-Bow S."/>
            <person name="DeSantis R."/>
            <person name="Doyle S."/>
            <person name="Francino P."/>
            <person name="Keys D.N."/>
            <person name="Haga S."/>
            <person name="Hayashi H."/>
            <person name="Hino K."/>
            <person name="Imai K.S."/>
            <person name="Inaba K."/>
            <person name="Kano S."/>
            <person name="Kobayashi K."/>
            <person name="Kobayashi M."/>
            <person name="Lee B.I."/>
            <person name="Makabe K.W."/>
            <person name="Manohar C."/>
            <person name="Matassi G."/>
            <person name="Medina M."/>
            <person name="Mochizuki Y."/>
            <person name="Mount S."/>
            <person name="Morishita T."/>
            <person name="Miura S."/>
            <person name="Nakayama A."/>
            <person name="Nishizaka S."/>
            <person name="Nomoto H."/>
            <person name="Ohta F."/>
            <person name="Oishi K."/>
            <person name="Rigoutsos I."/>
            <person name="Sano M."/>
            <person name="Sasaki A."/>
            <person name="Sasakura Y."/>
            <person name="Shoguchi E."/>
            <person name="Shin-i T."/>
            <person name="Spagnuolo A."/>
            <person name="Stainier D."/>
            <person name="Suzuki M.M."/>
            <person name="Tassy O."/>
            <person name="Takatori N."/>
            <person name="Tokuoka M."/>
            <person name="Yagi K."/>
            <person name="Yoshizaki F."/>
            <person name="Wada S."/>
            <person name="Zhang C."/>
            <person name="Hyatt P.D."/>
            <person name="Larimer F."/>
            <person name="Detter C."/>
            <person name="Doggett N."/>
            <person name="Glavina T."/>
            <person name="Hawkins T."/>
            <person name="Richardson P."/>
            <person name="Lucas S."/>
            <person name="Kohara Y."/>
            <person name="Levine M."/>
            <person name="Satoh N."/>
            <person name="Rokhsar D.S."/>
        </authorList>
    </citation>
    <scope>NUCLEOTIDE SEQUENCE [LARGE SCALE GENOMIC DNA]</scope>
</reference>
<dbReference type="Pfam" id="PF01344">
    <property type="entry name" value="Kelch_1"/>
    <property type="match status" value="1"/>
</dbReference>
<reference evidence="4" key="2">
    <citation type="journal article" date="2008" name="Genome Biol.">
        <title>Improved genome assembly and evidence-based global gene model set for the chordate Ciona intestinalis: new insight into intron and operon populations.</title>
        <authorList>
            <person name="Satou Y."/>
            <person name="Mineta K."/>
            <person name="Ogasawara M."/>
            <person name="Sasakura Y."/>
            <person name="Shoguchi E."/>
            <person name="Ueno K."/>
            <person name="Yamada L."/>
            <person name="Matsumoto J."/>
            <person name="Wasserscheid J."/>
            <person name="Dewar K."/>
            <person name="Wiley G.B."/>
            <person name="Macmil S.L."/>
            <person name="Roe B.A."/>
            <person name="Zeller R.W."/>
            <person name="Hastings K.E."/>
            <person name="Lemaire P."/>
            <person name="Lindquist E."/>
            <person name="Endo T."/>
            <person name="Hotta K."/>
            <person name="Inaba K."/>
        </authorList>
    </citation>
    <scope>NUCLEOTIDE SEQUENCE [LARGE SCALE GENOMIC DNA]</scope>
    <source>
        <strain evidence="4">wild type</strain>
    </source>
</reference>
<dbReference type="Proteomes" id="UP000008144">
    <property type="component" value="Chromosome 5"/>
</dbReference>
<dbReference type="SMART" id="SM00612">
    <property type="entry name" value="Kelch"/>
    <property type="match status" value="6"/>
</dbReference>
<dbReference type="PANTHER" id="PTHR45632">
    <property type="entry name" value="LD33804P"/>
    <property type="match status" value="1"/>
</dbReference>
<dbReference type="InterPro" id="IPR017096">
    <property type="entry name" value="BTB-kelch_protein"/>
</dbReference>
<dbReference type="InterPro" id="IPR011705">
    <property type="entry name" value="BACK"/>
</dbReference>
<dbReference type="InterPro" id="IPR011333">
    <property type="entry name" value="SKP1/BTB/POZ_sf"/>
</dbReference>
<dbReference type="SMART" id="SM00875">
    <property type="entry name" value="BACK"/>
    <property type="match status" value="1"/>
</dbReference>
<dbReference type="Pfam" id="PF00651">
    <property type="entry name" value="BTB"/>
    <property type="match status" value="1"/>
</dbReference>
<proteinExistence type="predicted"/>
<dbReference type="HOGENOM" id="CLU_004253_14_6_1"/>
<evidence type="ECO:0000313" key="5">
    <source>
        <dbReference type="Proteomes" id="UP000008144"/>
    </source>
</evidence>
<dbReference type="GeneTree" id="ENSGT00940000164156"/>
<keyword evidence="2" id="KW-0677">Repeat</keyword>
<evidence type="ECO:0000256" key="2">
    <source>
        <dbReference type="ARBA" id="ARBA00022737"/>
    </source>
</evidence>
<dbReference type="InterPro" id="IPR015915">
    <property type="entry name" value="Kelch-typ_b-propeller"/>
</dbReference>
<dbReference type="SUPFAM" id="SSF54695">
    <property type="entry name" value="POZ domain"/>
    <property type="match status" value="1"/>
</dbReference>
<dbReference type="Pfam" id="PF07707">
    <property type="entry name" value="BACK"/>
    <property type="match status" value="1"/>
</dbReference>
<name>H2Y2Z9_CIOIN</name>
<dbReference type="GO" id="GO:0043161">
    <property type="term" value="P:proteasome-mediated ubiquitin-dependent protein catabolic process"/>
    <property type="evidence" value="ECO:0000318"/>
    <property type="project" value="GO_Central"/>
</dbReference>
<dbReference type="InterPro" id="IPR000210">
    <property type="entry name" value="BTB/POZ_dom"/>
</dbReference>
<evidence type="ECO:0000256" key="1">
    <source>
        <dbReference type="ARBA" id="ARBA00022441"/>
    </source>
</evidence>
<dbReference type="GO" id="GO:0005737">
    <property type="term" value="C:cytoplasm"/>
    <property type="evidence" value="ECO:0000318"/>
    <property type="project" value="GO_Central"/>
</dbReference>
<sequence>MSIVGEKTFKGKTSELLINLNRLREANVLCDVTFKVDGQKISCHKAILAAYSKHFENKFTSGTQEYLGEEIELTGFTATTFLTILQFVYNQTITISNSNVLQIYEACEQMQINPVKDFCEEFINEELQVGNCLRFRFFALRYQNRTLTAKCENFILNNFQLVTNENEFKELSVDDAQGLLAMKKQQDPQPAELFFGIILDWVKYNPEKRAQFFERLLQMVDITNLPTKYLNDFTKRAEKWVMKTDVYVQTVVPELLNRLSNPTKNVKTEDNLKFMVVGDEDQKSKSVTVYNVKSKTWKNMKSTKYHRYGASTVKIKSRVYTAGGRKSKNVETFDLENIEDDWQLVLPMKQNRWRAASAVINDKMYTVGGWDEGTLATAEVYDPGLDKWELFASLITQRAHHALVSWQGCLYAFGGNSHGGGELNSLETYDPRNGKWKSLANMKEKRDGLCGVALNHSLYAIGAWFDESGGNGLSSVERYDLRMNKWTDSCNLKMSRSAACACVVDGKIYVVGRYNSRGEKKASKSVECFDPKGDEWLLETDMEAARVYATVVAL</sequence>
<dbReference type="PROSITE" id="PS50097">
    <property type="entry name" value="BTB"/>
    <property type="match status" value="1"/>
</dbReference>
<dbReference type="Ensembl" id="ENSCINT00000034465.1">
    <property type="protein sequence ID" value="ENSCINP00000036284.1"/>
    <property type="gene ID" value="ENSCING00000022466.1"/>
</dbReference>
<dbReference type="Gene3D" id="3.30.710.10">
    <property type="entry name" value="Potassium Channel Kv1.1, Chain A"/>
    <property type="match status" value="1"/>
</dbReference>
<organism evidence="4 5">
    <name type="scientific">Ciona intestinalis</name>
    <name type="common">Transparent sea squirt</name>
    <name type="synonym">Ascidia intestinalis</name>
    <dbReference type="NCBI Taxonomy" id="7719"/>
    <lineage>
        <taxon>Eukaryota</taxon>
        <taxon>Metazoa</taxon>
        <taxon>Chordata</taxon>
        <taxon>Tunicata</taxon>
        <taxon>Ascidiacea</taxon>
        <taxon>Phlebobranchia</taxon>
        <taxon>Cionidae</taxon>
        <taxon>Ciona</taxon>
    </lineage>
</organism>
<accession>H2Y2Z9</accession>
<feature type="domain" description="BTB" evidence="3">
    <location>
        <begin position="30"/>
        <end position="97"/>
    </location>
</feature>
<dbReference type="GO" id="GO:0031463">
    <property type="term" value="C:Cul3-RING ubiquitin ligase complex"/>
    <property type="evidence" value="ECO:0000318"/>
    <property type="project" value="GO_Central"/>
</dbReference>
<protein>
    <recommendedName>
        <fullName evidence="3">BTB domain-containing protein</fullName>
    </recommendedName>
</protein>
<keyword evidence="5" id="KW-1185">Reference proteome</keyword>
<dbReference type="EMBL" id="EAAA01002120">
    <property type="status" value="NOT_ANNOTATED_CDS"/>
    <property type="molecule type" value="Genomic_DNA"/>
</dbReference>